<dbReference type="Gene3D" id="2.130.10.120">
    <property type="entry name" value="Prolyl oligopeptidase, N-terminal domain"/>
    <property type="match status" value="1"/>
</dbReference>
<dbReference type="InterPro" id="IPR001375">
    <property type="entry name" value="Peptidase_S9_cat"/>
</dbReference>
<dbReference type="PANTHER" id="PTHR11757:SF19">
    <property type="entry name" value="PROLYL ENDOPEPTIDASE-LIKE"/>
    <property type="match status" value="1"/>
</dbReference>
<keyword evidence="3" id="KW-0378">Hydrolase</keyword>
<name>A0A1Q5PSN3_9ACTO</name>
<dbReference type="GO" id="GO:0006508">
    <property type="term" value="P:proteolysis"/>
    <property type="evidence" value="ECO:0007669"/>
    <property type="project" value="UniProtKB-KW"/>
</dbReference>
<feature type="domain" description="Peptidase S9 prolyl oligopeptidase catalytic" evidence="5">
    <location>
        <begin position="496"/>
        <end position="716"/>
    </location>
</feature>
<keyword evidence="4" id="KW-0720">Serine protease</keyword>
<keyword evidence="8" id="KW-1185">Reference proteome</keyword>
<dbReference type="EMBL" id="MPDM01000001">
    <property type="protein sequence ID" value="OKL50594.1"/>
    <property type="molecule type" value="Genomic_DNA"/>
</dbReference>
<evidence type="ECO:0000313" key="7">
    <source>
        <dbReference type="EMBL" id="OKL50594.1"/>
    </source>
</evidence>
<evidence type="ECO:0000259" key="5">
    <source>
        <dbReference type="Pfam" id="PF00326"/>
    </source>
</evidence>
<evidence type="ECO:0000256" key="1">
    <source>
        <dbReference type="ARBA" id="ARBA00005228"/>
    </source>
</evidence>
<evidence type="ECO:0000256" key="3">
    <source>
        <dbReference type="ARBA" id="ARBA00022801"/>
    </source>
</evidence>
<dbReference type="STRING" id="156892.BM477_01130"/>
<dbReference type="PRINTS" id="PR00862">
    <property type="entry name" value="PROLIGOPTASE"/>
</dbReference>
<dbReference type="GO" id="GO:0004252">
    <property type="term" value="F:serine-type endopeptidase activity"/>
    <property type="evidence" value="ECO:0007669"/>
    <property type="project" value="InterPro"/>
</dbReference>
<evidence type="ECO:0000313" key="8">
    <source>
        <dbReference type="Proteomes" id="UP000186465"/>
    </source>
</evidence>
<comment type="similarity">
    <text evidence="1">Belongs to the peptidase S9A family.</text>
</comment>
<dbReference type="InterPro" id="IPR029058">
    <property type="entry name" value="AB_hydrolase_fold"/>
</dbReference>
<reference evidence="8" key="1">
    <citation type="submission" date="2016-11" db="EMBL/GenBank/DDBJ databases">
        <title>Actinomyces gypaetusis sp. nov. isolated from Gypaetus barbatus in Qinghai Tibet Plateau China.</title>
        <authorList>
            <person name="Meng X."/>
        </authorList>
    </citation>
    <scope>NUCLEOTIDE SEQUENCE [LARGE SCALE GENOMIC DNA]</scope>
    <source>
        <strain evidence="8">DSM 15383</strain>
    </source>
</reference>
<gene>
    <name evidence="7" type="ORF">BM477_01130</name>
</gene>
<dbReference type="InterPro" id="IPR051543">
    <property type="entry name" value="Serine_Peptidase_S9A"/>
</dbReference>
<comment type="caution">
    <text evidence="7">The sequence shown here is derived from an EMBL/GenBank/DDBJ whole genome shotgun (WGS) entry which is preliminary data.</text>
</comment>
<protein>
    <recommendedName>
        <fullName evidence="9">Oligopeptidase B</fullName>
    </recommendedName>
</protein>
<dbReference type="Proteomes" id="UP000186465">
    <property type="component" value="Unassembled WGS sequence"/>
</dbReference>
<proteinExistence type="inferred from homology"/>
<dbReference type="PANTHER" id="PTHR11757">
    <property type="entry name" value="PROTEASE FAMILY S9A OLIGOPEPTIDASE"/>
    <property type="match status" value="1"/>
</dbReference>
<dbReference type="InterPro" id="IPR023302">
    <property type="entry name" value="Pept_S9A_N"/>
</dbReference>
<evidence type="ECO:0000256" key="2">
    <source>
        <dbReference type="ARBA" id="ARBA00022670"/>
    </source>
</evidence>
<evidence type="ECO:0000259" key="6">
    <source>
        <dbReference type="Pfam" id="PF02897"/>
    </source>
</evidence>
<dbReference type="SUPFAM" id="SSF50993">
    <property type="entry name" value="Peptidase/esterase 'gauge' domain"/>
    <property type="match status" value="1"/>
</dbReference>
<sequence>MSELLNPDTAPVPDARPIERTFHGDTFVDRWDWLRDKTNPEAIAHLEAENAWTRARMAHTAQLQADLVEEYRSHTQLDDVSVPERVRNWWYYKAVDAKHDYPRYYRVPANPEDIYEDAPTVDPVTGEVEGAAAALLLDVNLLAAGHEFTNVENAEISPNDRYFTYGVDHTGDERFTQYILDTASGQVIDQIEDVVYSVAWSAASNCLYYVRADESWRACEVWVHRIGQPAETDTLVLREDDEIFEVGIGGSRDGNWVIIAAYSTNTTEFWLVDAHALAGSPEAHPTSVAGRRPGLRYQVEPAGDHLLVVHDLHHADSELAMAPLPIPGVAGRPESWQSLRVPAEGERILSVSAYAMHAVLELRSEGMAAVEYLVPDPDHGWVVEGRARLGREVETVESVDSDWWFSPKIRFVSESLMTPPTLAEVDCSHGEVKVLKTQNVPNFDASLYEEWREWATAEDGTKIPMTLARRKDVPADGTAPGLIWGYGSYEISVDPRFRTNAVSLLDRGVVFAFAHIRGGGELGRNWYLQGRTNQKINTFTDFVACSKHLIDSGLVAADRLAAQGGSAGGLLMGAVANLAPELYRVILAHVPFVDALTTILNPDLPLTAGEWEEWGNPIKDPEIYRYMKSYSPYENVREGVQYPAILATTSLNDTRVFYVEPAKWVARLREAATNDPVTRPILLHCEMVAGHGGVTGREAKWAEIARDYAFALDQLSATELLEGK</sequence>
<dbReference type="Pfam" id="PF00326">
    <property type="entry name" value="Peptidase_S9"/>
    <property type="match status" value="1"/>
</dbReference>
<dbReference type="SUPFAM" id="SSF53474">
    <property type="entry name" value="alpha/beta-Hydrolases"/>
    <property type="match status" value="1"/>
</dbReference>
<evidence type="ECO:0008006" key="9">
    <source>
        <dbReference type="Google" id="ProtNLM"/>
    </source>
</evidence>
<organism evidence="7 8">
    <name type="scientific">Boudabousia marimammalium</name>
    <dbReference type="NCBI Taxonomy" id="156892"/>
    <lineage>
        <taxon>Bacteria</taxon>
        <taxon>Bacillati</taxon>
        <taxon>Actinomycetota</taxon>
        <taxon>Actinomycetes</taxon>
        <taxon>Actinomycetales</taxon>
        <taxon>Actinomycetaceae</taxon>
        <taxon>Boudabousia</taxon>
    </lineage>
</organism>
<accession>A0A1Q5PSN3</accession>
<keyword evidence="2" id="KW-0645">Protease</keyword>
<feature type="domain" description="Peptidase S9A N-terminal" evidence="6">
    <location>
        <begin position="17"/>
        <end position="437"/>
    </location>
</feature>
<dbReference type="RefSeq" id="WP_075360831.1">
    <property type="nucleotide sequence ID" value="NZ_MPDM01000001.1"/>
</dbReference>
<dbReference type="Gene3D" id="3.40.50.1820">
    <property type="entry name" value="alpha/beta hydrolase"/>
    <property type="match status" value="1"/>
</dbReference>
<dbReference type="OrthoDB" id="9801421at2"/>
<evidence type="ECO:0000256" key="4">
    <source>
        <dbReference type="ARBA" id="ARBA00022825"/>
    </source>
</evidence>
<dbReference type="InterPro" id="IPR002470">
    <property type="entry name" value="Peptidase_S9A"/>
</dbReference>
<dbReference type="Pfam" id="PF02897">
    <property type="entry name" value="Peptidase_S9_N"/>
    <property type="match status" value="1"/>
</dbReference>
<dbReference type="AlphaFoldDB" id="A0A1Q5PSN3"/>